<dbReference type="Pfam" id="PF02624">
    <property type="entry name" value="YcaO"/>
    <property type="match status" value="1"/>
</dbReference>
<dbReference type="AlphaFoldDB" id="A0A0F0KUD7"/>
<protein>
    <submittedName>
        <fullName evidence="3">YcaO-like family protein</fullName>
    </submittedName>
</protein>
<feature type="region of interest" description="Disordered" evidence="1">
    <location>
        <begin position="356"/>
        <end position="378"/>
    </location>
</feature>
<organism evidence="3 4">
    <name type="scientific">Microbacterium foliorum</name>
    <dbReference type="NCBI Taxonomy" id="104336"/>
    <lineage>
        <taxon>Bacteria</taxon>
        <taxon>Bacillati</taxon>
        <taxon>Actinomycetota</taxon>
        <taxon>Actinomycetes</taxon>
        <taxon>Micrococcales</taxon>
        <taxon>Microbacteriaceae</taxon>
        <taxon>Microbacterium</taxon>
    </lineage>
</organism>
<evidence type="ECO:0000313" key="3">
    <source>
        <dbReference type="EMBL" id="KJL23700.1"/>
    </source>
</evidence>
<sequence length="378" mass="40922">MAARDAVAGWVRGRGGRVIVPIHVVPAALESYRSWSGIPLVTSGRGMSWAAGRGRSVRERAQSARGEAVERQTILSRASGVMAAQTQLCGPVLEPRALGVDLPGERPDGVLPVTAELPVRWEKYTSVNEAEPVWVHEPLSNEDRFYDLTSNGTAVHRSAELALRSATLELIERDAFMAWWYGVSSARPLAVLTTTLTAGYNMTGVGVGDYETVVLESRPGYFVLMCVVYVGGRDSPEGVVVGAAAGFEDEGVELPMKRAFDECVQAIDVMRLNAAVNSGRIAGPLGEYYTDPHRAVAVREHVERSLSQPRTALLEEPLSIYSRCAPSAVDGYWFARVVAPEAVPFALQGHGLRRNHPSLHGQVLHTPDGLKPEEHPLG</sequence>
<gene>
    <name evidence="3" type="ORF">RN50_01040</name>
</gene>
<comment type="caution">
    <text evidence="3">The sequence shown here is derived from an EMBL/GenBank/DDBJ whole genome shotgun (WGS) entry which is preliminary data.</text>
</comment>
<feature type="domain" description="YcaO" evidence="2">
    <location>
        <begin position="52"/>
        <end position="378"/>
    </location>
</feature>
<reference evidence="3 4" key="1">
    <citation type="submission" date="2015-02" db="EMBL/GenBank/DDBJ databases">
        <title>Draft genome sequences of ten Microbacterium spp. with emphasis on heavy metal contaminated environments.</title>
        <authorList>
            <person name="Corretto E."/>
        </authorList>
    </citation>
    <scope>NUCLEOTIDE SEQUENCE [LARGE SCALE GENOMIC DNA]</scope>
    <source>
        <strain evidence="3 4">DSM 12966</strain>
    </source>
</reference>
<dbReference type="RefSeq" id="WP_082068860.1">
    <property type="nucleotide sequence ID" value="NZ_JYIU01000035.1"/>
</dbReference>
<name>A0A0F0KUD7_9MICO</name>
<evidence type="ECO:0000259" key="2">
    <source>
        <dbReference type="PROSITE" id="PS51664"/>
    </source>
</evidence>
<dbReference type="Proteomes" id="UP000033572">
    <property type="component" value="Unassembled WGS sequence"/>
</dbReference>
<dbReference type="PATRIC" id="fig|104336.4.peg.1065"/>
<dbReference type="Gene3D" id="3.30.1330.230">
    <property type="match status" value="1"/>
</dbReference>
<evidence type="ECO:0000256" key="1">
    <source>
        <dbReference type="SAM" id="MobiDB-lite"/>
    </source>
</evidence>
<feature type="compositionally biased region" description="Basic and acidic residues" evidence="1">
    <location>
        <begin position="368"/>
        <end position="378"/>
    </location>
</feature>
<dbReference type="PROSITE" id="PS51664">
    <property type="entry name" value="YCAO"/>
    <property type="match status" value="1"/>
</dbReference>
<keyword evidence="4" id="KW-1185">Reference proteome</keyword>
<dbReference type="EMBL" id="JYIU01000035">
    <property type="protein sequence ID" value="KJL23700.1"/>
    <property type="molecule type" value="Genomic_DNA"/>
</dbReference>
<evidence type="ECO:0000313" key="4">
    <source>
        <dbReference type="Proteomes" id="UP000033572"/>
    </source>
</evidence>
<dbReference type="KEGG" id="mfol:DXT68_04065"/>
<accession>A0A0F0KUD7</accession>
<dbReference type="InterPro" id="IPR003776">
    <property type="entry name" value="YcaO-like_dom"/>
</dbReference>
<proteinExistence type="predicted"/>